<evidence type="ECO:0000313" key="4">
    <source>
        <dbReference type="Proteomes" id="UP000005237"/>
    </source>
</evidence>
<dbReference type="OMA" id="INIANVC"/>
<proteinExistence type="predicted"/>
<dbReference type="InterPro" id="IPR009030">
    <property type="entry name" value="Growth_fac_rcpt_cys_sf"/>
</dbReference>
<evidence type="ECO:0000256" key="1">
    <source>
        <dbReference type="SAM" id="SignalP"/>
    </source>
</evidence>
<dbReference type="Proteomes" id="UP000005237">
    <property type="component" value="Unassembled WGS sequence"/>
</dbReference>
<feature type="signal peptide" evidence="1">
    <location>
        <begin position="1"/>
        <end position="17"/>
    </location>
</feature>
<protein>
    <submittedName>
        <fullName evidence="3">EB domain-containing protein</fullName>
    </submittedName>
</protein>
<feature type="chain" id="PRO_5035774264" evidence="1">
    <location>
        <begin position="18"/>
        <end position="146"/>
    </location>
</feature>
<evidence type="ECO:0000313" key="3">
    <source>
        <dbReference type="EnsemblMetazoa" id="CJA11589.1"/>
    </source>
</evidence>
<evidence type="ECO:0000259" key="2">
    <source>
        <dbReference type="Pfam" id="PF01683"/>
    </source>
</evidence>
<dbReference type="SUPFAM" id="SSF57184">
    <property type="entry name" value="Growth factor receptor domain"/>
    <property type="match status" value="1"/>
</dbReference>
<dbReference type="AlphaFoldDB" id="A0A8R1HUZ6"/>
<reference evidence="4" key="1">
    <citation type="submission" date="2010-08" db="EMBL/GenBank/DDBJ databases">
        <authorList>
            <consortium name="Caenorhabditis japonica Sequencing Consortium"/>
            <person name="Wilson R.K."/>
        </authorList>
    </citation>
    <scope>NUCLEOTIDE SEQUENCE [LARGE SCALE GENOMIC DNA]</scope>
    <source>
        <strain evidence="4">DF5081</strain>
    </source>
</reference>
<keyword evidence="1" id="KW-0732">Signal</keyword>
<dbReference type="Pfam" id="PF01683">
    <property type="entry name" value="EB"/>
    <property type="match status" value="1"/>
</dbReference>
<keyword evidence="4" id="KW-1185">Reference proteome</keyword>
<dbReference type="PANTHER" id="PTHR36519">
    <property type="entry name" value="FIP (FUNGUS-INDUCED PROTEIN) RELATED-RELATED"/>
    <property type="match status" value="1"/>
</dbReference>
<organism evidence="3 4">
    <name type="scientific">Caenorhabditis japonica</name>
    <dbReference type="NCBI Taxonomy" id="281687"/>
    <lineage>
        <taxon>Eukaryota</taxon>
        <taxon>Metazoa</taxon>
        <taxon>Ecdysozoa</taxon>
        <taxon>Nematoda</taxon>
        <taxon>Chromadorea</taxon>
        <taxon>Rhabditida</taxon>
        <taxon>Rhabditina</taxon>
        <taxon>Rhabditomorpha</taxon>
        <taxon>Rhabditoidea</taxon>
        <taxon>Rhabditidae</taxon>
        <taxon>Peloderinae</taxon>
        <taxon>Caenorhabditis</taxon>
    </lineage>
</organism>
<dbReference type="EnsemblMetazoa" id="CJA11589.1">
    <property type="protein sequence ID" value="CJA11589.1"/>
    <property type="gene ID" value="WBGene00130793"/>
</dbReference>
<name>A0A8R1HUZ6_CAEJA</name>
<dbReference type="PANTHER" id="PTHR36519:SF3">
    <property type="entry name" value="EB DOMAIN-CONTAINING PROTEIN-RELATED"/>
    <property type="match status" value="1"/>
</dbReference>
<accession>A0A8R1HUZ6</accession>
<dbReference type="InterPro" id="IPR006149">
    <property type="entry name" value="EB_dom"/>
</dbReference>
<reference evidence="3" key="2">
    <citation type="submission" date="2022-06" db="UniProtKB">
        <authorList>
            <consortium name="EnsemblMetazoa"/>
        </authorList>
    </citation>
    <scope>IDENTIFICATION</scope>
    <source>
        <strain evidence="3">DF5081</strain>
    </source>
</reference>
<sequence length="146" mass="15966">MKVSVLILSLFVTGALSKCISHSDCFNHETCVHGECINMWASRFLFDRRCLACPDGYFCSRGKCFPVTKNLISINIANVCSTGADCDDQSDCIDGKCVVSNGSGGLCSGDAWCPDGYTCVDSKCQAAKRHFLPYLYRQKGGARVFY</sequence>
<feature type="domain" description="EB" evidence="2">
    <location>
        <begin position="53"/>
        <end position="98"/>
    </location>
</feature>